<accession>A0A0F5LAU6</accession>
<name>A0A0F5LAU6_9HYPH</name>
<evidence type="ECO:0000256" key="1">
    <source>
        <dbReference type="ARBA" id="ARBA00006464"/>
    </source>
</evidence>
<sequence>MSRTTDLLGATLIGLLLWWLFLILWAAIRLQSRGPGIFAQERVGRGGRIFTCFKFRTMKAGTPQTATNLVSGSAVTSLGRVLRRTKLDELPQIWNIFRNEMSFIGPRPCLPTQRTLVEARERLGVLDIKPGISGLAQVAGVDMSDPHLLAELDARYLALRSLALDANIVLATIRGNGQGDNTAT</sequence>
<keyword evidence="3" id="KW-1133">Transmembrane helix</keyword>
<organism evidence="5 6">
    <name type="scientific">Devosia soli</name>
    <dbReference type="NCBI Taxonomy" id="361041"/>
    <lineage>
        <taxon>Bacteria</taxon>
        <taxon>Pseudomonadati</taxon>
        <taxon>Pseudomonadota</taxon>
        <taxon>Alphaproteobacteria</taxon>
        <taxon>Hyphomicrobiales</taxon>
        <taxon>Devosiaceae</taxon>
        <taxon>Devosia</taxon>
    </lineage>
</organism>
<feature type="domain" description="Bacterial sugar transferase" evidence="4">
    <location>
        <begin position="3"/>
        <end position="174"/>
    </location>
</feature>
<dbReference type="AlphaFoldDB" id="A0A0F5LAU6"/>
<dbReference type="InterPro" id="IPR003362">
    <property type="entry name" value="Bact_transf"/>
</dbReference>
<evidence type="ECO:0000313" key="5">
    <source>
        <dbReference type="EMBL" id="KKB79314.1"/>
    </source>
</evidence>
<comment type="similarity">
    <text evidence="1">Belongs to the bacterial sugar transferase family.</text>
</comment>
<dbReference type="Pfam" id="PF02397">
    <property type="entry name" value="Bac_transf"/>
    <property type="match status" value="1"/>
</dbReference>
<proteinExistence type="inferred from homology"/>
<keyword evidence="2" id="KW-0270">Exopolysaccharide synthesis</keyword>
<keyword evidence="5" id="KW-0808">Transferase</keyword>
<dbReference type="PANTHER" id="PTHR30576:SF10">
    <property type="entry name" value="SLL5057 PROTEIN"/>
    <property type="match status" value="1"/>
</dbReference>
<comment type="caution">
    <text evidence="5">The sequence shown here is derived from an EMBL/GenBank/DDBJ whole genome shotgun (WGS) entry which is preliminary data.</text>
</comment>
<protein>
    <submittedName>
        <fullName evidence="5">Lipid carrier: UDP-N-acetylgalactosaminyltransferase</fullName>
    </submittedName>
</protein>
<dbReference type="GO" id="GO:0000271">
    <property type="term" value="P:polysaccharide biosynthetic process"/>
    <property type="evidence" value="ECO:0007669"/>
    <property type="project" value="UniProtKB-KW"/>
</dbReference>
<evidence type="ECO:0000256" key="2">
    <source>
        <dbReference type="ARBA" id="ARBA00023169"/>
    </source>
</evidence>
<keyword evidence="3" id="KW-0472">Membrane</keyword>
<dbReference type="Proteomes" id="UP000033514">
    <property type="component" value="Unassembled WGS sequence"/>
</dbReference>
<dbReference type="EMBL" id="LAJG01000015">
    <property type="protein sequence ID" value="KKB79314.1"/>
    <property type="molecule type" value="Genomic_DNA"/>
</dbReference>
<dbReference type="PATRIC" id="fig|361041.3.peg.1130"/>
<keyword evidence="3" id="KW-0812">Transmembrane</keyword>
<dbReference type="GO" id="GO:0016780">
    <property type="term" value="F:phosphotransferase activity, for other substituted phosphate groups"/>
    <property type="evidence" value="ECO:0007669"/>
    <property type="project" value="TreeGrafter"/>
</dbReference>
<reference evidence="5 6" key="1">
    <citation type="submission" date="2015-03" db="EMBL/GenBank/DDBJ databases">
        <authorList>
            <person name="Hassan Y.I."/>
            <person name="Lepp D."/>
            <person name="Zhou T."/>
        </authorList>
    </citation>
    <scope>NUCLEOTIDE SEQUENCE [LARGE SCALE GENOMIC DNA]</scope>
    <source>
        <strain evidence="5 6">GH2-10</strain>
    </source>
</reference>
<keyword evidence="6" id="KW-1185">Reference proteome</keyword>
<evidence type="ECO:0000256" key="3">
    <source>
        <dbReference type="SAM" id="Phobius"/>
    </source>
</evidence>
<evidence type="ECO:0000259" key="4">
    <source>
        <dbReference type="Pfam" id="PF02397"/>
    </source>
</evidence>
<gene>
    <name evidence="5" type="ORF">VW35_08900</name>
</gene>
<feature type="transmembrane region" description="Helical" evidence="3">
    <location>
        <begin position="7"/>
        <end position="28"/>
    </location>
</feature>
<evidence type="ECO:0000313" key="6">
    <source>
        <dbReference type="Proteomes" id="UP000033514"/>
    </source>
</evidence>
<dbReference type="PANTHER" id="PTHR30576">
    <property type="entry name" value="COLANIC BIOSYNTHESIS UDP-GLUCOSE LIPID CARRIER TRANSFERASE"/>
    <property type="match status" value="1"/>
</dbReference>
<dbReference type="STRING" id="361041.VW35_08900"/>